<gene>
    <name evidence="2" type="ORF">MPOR_32470</name>
</gene>
<dbReference type="Proteomes" id="UP000466785">
    <property type="component" value="Chromosome"/>
</dbReference>
<dbReference type="RefSeq" id="WP_163675450.1">
    <property type="nucleotide sequence ID" value="NZ_AP022570.1"/>
</dbReference>
<evidence type="ECO:0008006" key="4">
    <source>
        <dbReference type="Google" id="ProtNLM"/>
    </source>
</evidence>
<keyword evidence="3" id="KW-1185">Reference proteome</keyword>
<sequence length="167" mass="17313">MTTTETTTTPTTPAEQVTPAEIVDPEQKPAETTPGGSEGDADAPDDNGKPKGVRARLDATEAERDVLRAQLDAAHAQAFDRTVEAMGLQPALMRAAGLEVAEFVVEDGSLDTVALTTAIDTKRAELGLSRRPAPNPVAGLGSGDAPDTKPSSWAGAFAEHTGRAKPQ</sequence>
<feature type="compositionally biased region" description="Low complexity" evidence="1">
    <location>
        <begin position="1"/>
        <end position="21"/>
    </location>
</feature>
<evidence type="ECO:0000256" key="1">
    <source>
        <dbReference type="SAM" id="MobiDB-lite"/>
    </source>
</evidence>
<protein>
    <recommendedName>
        <fullName evidence="4">Scaffolding protein</fullName>
    </recommendedName>
</protein>
<name>A0A6N4VC67_9MYCO</name>
<organism evidence="2 3">
    <name type="scientific">Mycolicibacterium poriferae</name>
    <dbReference type="NCBI Taxonomy" id="39694"/>
    <lineage>
        <taxon>Bacteria</taxon>
        <taxon>Bacillati</taxon>
        <taxon>Actinomycetota</taxon>
        <taxon>Actinomycetes</taxon>
        <taxon>Mycobacteriales</taxon>
        <taxon>Mycobacteriaceae</taxon>
        <taxon>Mycolicibacterium</taxon>
    </lineage>
</organism>
<proteinExistence type="predicted"/>
<dbReference type="AlphaFoldDB" id="A0A6N4VC67"/>
<evidence type="ECO:0000313" key="3">
    <source>
        <dbReference type="Proteomes" id="UP000466785"/>
    </source>
</evidence>
<evidence type="ECO:0000313" key="2">
    <source>
        <dbReference type="EMBL" id="BBX52221.1"/>
    </source>
</evidence>
<feature type="region of interest" description="Disordered" evidence="1">
    <location>
        <begin position="1"/>
        <end position="60"/>
    </location>
</feature>
<dbReference type="EMBL" id="AP022570">
    <property type="protein sequence ID" value="BBX52221.1"/>
    <property type="molecule type" value="Genomic_DNA"/>
</dbReference>
<dbReference type="KEGG" id="mpof:MPOR_32470"/>
<feature type="region of interest" description="Disordered" evidence="1">
    <location>
        <begin position="126"/>
        <end position="167"/>
    </location>
</feature>
<reference evidence="2 3" key="1">
    <citation type="journal article" date="2019" name="Emerg. Microbes Infect.">
        <title>Comprehensive subspecies identification of 175 nontuberculous mycobacteria species based on 7547 genomic profiles.</title>
        <authorList>
            <person name="Matsumoto Y."/>
            <person name="Kinjo T."/>
            <person name="Motooka D."/>
            <person name="Nabeya D."/>
            <person name="Jung N."/>
            <person name="Uechi K."/>
            <person name="Horii T."/>
            <person name="Iida T."/>
            <person name="Fujita J."/>
            <person name="Nakamura S."/>
        </authorList>
    </citation>
    <scope>NUCLEOTIDE SEQUENCE [LARGE SCALE GENOMIC DNA]</scope>
    <source>
        <strain evidence="2 3">JCM 12603</strain>
    </source>
</reference>
<accession>A0A6N4VC67</accession>